<sequence>MKVMLLGFLVAIVLATGAGMLLNATVQTTADARYTGAGAQLRHNEAGNNLVGRDWSGISKPN</sequence>
<keyword evidence="2" id="KW-1185">Reference proteome</keyword>
<proteinExistence type="predicted"/>
<name>A0A4D7BJM3_9HYPH</name>
<dbReference type="EMBL" id="CP039690">
    <property type="protein sequence ID" value="QCI67917.1"/>
    <property type="molecule type" value="Genomic_DNA"/>
</dbReference>
<evidence type="ECO:0000313" key="2">
    <source>
        <dbReference type="Proteomes" id="UP000298781"/>
    </source>
</evidence>
<dbReference type="RefSeq" id="WP_136963340.1">
    <property type="nucleotide sequence ID" value="NZ_CP039690.1"/>
</dbReference>
<organism evidence="1 2">
    <name type="scientific">Phreatobacter stygius</name>
    <dbReference type="NCBI Taxonomy" id="1940610"/>
    <lineage>
        <taxon>Bacteria</taxon>
        <taxon>Pseudomonadati</taxon>
        <taxon>Pseudomonadota</taxon>
        <taxon>Alphaproteobacteria</taxon>
        <taxon>Hyphomicrobiales</taxon>
        <taxon>Phreatobacteraceae</taxon>
        <taxon>Phreatobacter</taxon>
    </lineage>
</organism>
<dbReference type="OrthoDB" id="8002257at2"/>
<reference evidence="1 2" key="1">
    <citation type="submission" date="2019-04" db="EMBL/GenBank/DDBJ databases">
        <title>Phreatobacter aquaticus sp. nov.</title>
        <authorList>
            <person name="Choi A."/>
        </authorList>
    </citation>
    <scope>NUCLEOTIDE SEQUENCE [LARGE SCALE GENOMIC DNA]</scope>
    <source>
        <strain evidence="1 2">KCTC 52518</strain>
    </source>
</reference>
<gene>
    <name evidence="1" type="ORF">E8M01_29010</name>
</gene>
<dbReference type="AlphaFoldDB" id="A0A4D7BJM3"/>
<dbReference type="Proteomes" id="UP000298781">
    <property type="component" value="Chromosome"/>
</dbReference>
<dbReference type="KEGG" id="pstg:E8M01_29010"/>
<evidence type="ECO:0000313" key="1">
    <source>
        <dbReference type="EMBL" id="QCI67917.1"/>
    </source>
</evidence>
<accession>A0A4D7BJM3</accession>
<protein>
    <submittedName>
        <fullName evidence="1">Uncharacterized protein</fullName>
    </submittedName>
</protein>